<accession>A0A9X8SAM4</accession>
<dbReference type="EMBL" id="FWZC01000027">
    <property type="protein sequence ID" value="SMD89007.1"/>
    <property type="molecule type" value="Genomic_DNA"/>
</dbReference>
<sequence length="94" mass="10591">MKYFEFDKHEYWALVVAETKGRAYTVYAKEVAGNGTQSVISEGDITEITKEIAFGKFLNAVAHLEENKGKNLQDYLNDFNGHENTTLLITSELA</sequence>
<reference evidence="1 2" key="1">
    <citation type="submission" date="2017-04" db="EMBL/GenBank/DDBJ databases">
        <authorList>
            <person name="Criscuolo A."/>
        </authorList>
    </citation>
    <scope>NUCLEOTIDE SEQUENCE [LARGE SCALE GENOMIC DNA]</scope>
    <source>
        <strain evidence="1">16-00221</strain>
    </source>
</reference>
<gene>
    <name evidence="1" type="ORF">BACERE00221_01283</name>
</gene>
<dbReference type="Proteomes" id="UP000194435">
    <property type="component" value="Unassembled WGS sequence"/>
</dbReference>
<comment type="caution">
    <text evidence="1">The sequence shown here is derived from an EMBL/GenBank/DDBJ whole genome shotgun (WGS) entry which is preliminary data.</text>
</comment>
<evidence type="ECO:0000313" key="2">
    <source>
        <dbReference type="Proteomes" id="UP000194435"/>
    </source>
</evidence>
<dbReference type="RefSeq" id="WP_086717657.1">
    <property type="nucleotide sequence ID" value="NZ_FWZC01000027.1"/>
</dbReference>
<dbReference type="AlphaFoldDB" id="A0A9X8SAM4"/>
<proteinExistence type="predicted"/>
<organism evidence="1 2">
    <name type="scientific">Bacillus paranthracis</name>
    <dbReference type="NCBI Taxonomy" id="2026186"/>
    <lineage>
        <taxon>Bacteria</taxon>
        <taxon>Bacillati</taxon>
        <taxon>Bacillota</taxon>
        <taxon>Bacilli</taxon>
        <taxon>Bacillales</taxon>
        <taxon>Bacillaceae</taxon>
        <taxon>Bacillus</taxon>
        <taxon>Bacillus cereus group</taxon>
    </lineage>
</organism>
<evidence type="ECO:0000313" key="1">
    <source>
        <dbReference type="EMBL" id="SMD89007.1"/>
    </source>
</evidence>
<protein>
    <submittedName>
        <fullName evidence="1">Uncharacterized protein</fullName>
    </submittedName>
</protein>
<name>A0A9X8SAM4_9BACI</name>